<dbReference type="Proteomes" id="UP001597079">
    <property type="component" value="Unassembled WGS sequence"/>
</dbReference>
<organism evidence="1 2">
    <name type="scientific">Alicyclobacillus fodiniaquatilis</name>
    <dbReference type="NCBI Taxonomy" id="1661150"/>
    <lineage>
        <taxon>Bacteria</taxon>
        <taxon>Bacillati</taxon>
        <taxon>Bacillota</taxon>
        <taxon>Bacilli</taxon>
        <taxon>Bacillales</taxon>
        <taxon>Alicyclobacillaceae</taxon>
        <taxon>Alicyclobacillus</taxon>
    </lineage>
</organism>
<gene>
    <name evidence="1" type="ORF">ACFSB2_12090</name>
</gene>
<evidence type="ECO:0008006" key="3">
    <source>
        <dbReference type="Google" id="ProtNLM"/>
    </source>
</evidence>
<evidence type="ECO:0000313" key="1">
    <source>
        <dbReference type="EMBL" id="MFD1675434.1"/>
    </source>
</evidence>
<dbReference type="EMBL" id="JBHUCX010000028">
    <property type="protein sequence ID" value="MFD1675434.1"/>
    <property type="molecule type" value="Genomic_DNA"/>
</dbReference>
<evidence type="ECO:0000313" key="2">
    <source>
        <dbReference type="Proteomes" id="UP001597079"/>
    </source>
</evidence>
<protein>
    <recommendedName>
        <fullName evidence="3">SR1 protein</fullName>
    </recommendedName>
</protein>
<comment type="caution">
    <text evidence="1">The sequence shown here is derived from an EMBL/GenBank/DDBJ whole genome shotgun (WGS) entry which is preliminary data.</text>
</comment>
<dbReference type="RefSeq" id="WP_377943305.1">
    <property type="nucleotide sequence ID" value="NZ_JBHUCX010000028.1"/>
</dbReference>
<keyword evidence="2" id="KW-1185">Reference proteome</keyword>
<proteinExistence type="predicted"/>
<reference evidence="2" key="1">
    <citation type="journal article" date="2019" name="Int. J. Syst. Evol. Microbiol.">
        <title>The Global Catalogue of Microorganisms (GCM) 10K type strain sequencing project: providing services to taxonomists for standard genome sequencing and annotation.</title>
        <authorList>
            <consortium name="The Broad Institute Genomics Platform"/>
            <consortium name="The Broad Institute Genome Sequencing Center for Infectious Disease"/>
            <person name="Wu L."/>
            <person name="Ma J."/>
        </authorList>
    </citation>
    <scope>NUCLEOTIDE SEQUENCE [LARGE SCALE GENOMIC DNA]</scope>
    <source>
        <strain evidence="2">CGMCC 1.12286</strain>
    </source>
</reference>
<name>A0ABW4JGX4_9BACL</name>
<sequence>MNDEREHIETCDICGTLLDQLKGEDFYDEPSGRVYCAEHWPQEGESNVKNQ</sequence>
<accession>A0ABW4JGX4</accession>